<dbReference type="EMBL" id="CAAKMV010000207">
    <property type="protein sequence ID" value="VIO64826.1"/>
    <property type="molecule type" value="Genomic_DNA"/>
</dbReference>
<evidence type="ECO:0000256" key="1">
    <source>
        <dbReference type="SAM" id="SignalP"/>
    </source>
</evidence>
<feature type="chain" id="PRO_5041166257" description="Secreted LysM effector LysM C-terminal domain-containing protein" evidence="1">
    <location>
        <begin position="22"/>
        <end position="151"/>
    </location>
</feature>
<proteinExistence type="predicted"/>
<evidence type="ECO:0000313" key="4">
    <source>
        <dbReference type="EMBL" id="VIO64826.1"/>
    </source>
</evidence>
<evidence type="ECO:0000313" key="5">
    <source>
        <dbReference type="Proteomes" id="UP000746612"/>
    </source>
</evidence>
<protein>
    <recommendedName>
        <fullName evidence="2">Secreted LysM effector LysM C-terminal domain-containing protein</fullName>
    </recommendedName>
</protein>
<dbReference type="EMBL" id="CAJPIJ010000146">
    <property type="protein sequence ID" value="CAG1989489.1"/>
    <property type="molecule type" value="Genomic_DNA"/>
</dbReference>
<organism evidence="3 5">
    <name type="scientific">Gibberella zeae</name>
    <name type="common">Wheat head blight fungus</name>
    <name type="synonym">Fusarium graminearum</name>
    <dbReference type="NCBI Taxonomy" id="5518"/>
    <lineage>
        <taxon>Eukaryota</taxon>
        <taxon>Fungi</taxon>
        <taxon>Dikarya</taxon>
        <taxon>Ascomycota</taxon>
        <taxon>Pezizomycotina</taxon>
        <taxon>Sordariomycetes</taxon>
        <taxon>Hypocreomycetidae</taxon>
        <taxon>Hypocreales</taxon>
        <taxon>Nectriaceae</taxon>
        <taxon>Fusarium</taxon>
    </lineage>
</organism>
<name>A0A2H3HHA6_GIBZA</name>
<feature type="signal peptide" evidence="1">
    <location>
        <begin position="1"/>
        <end position="21"/>
    </location>
</feature>
<feature type="domain" description="Secreted LysM effector LysM C-terminal" evidence="2">
    <location>
        <begin position="22"/>
        <end position="123"/>
    </location>
</feature>
<gene>
    <name evidence="4" type="ORF">FUG_LOCUS580798</name>
    <name evidence="3" type="ORF">MDCFG202_LOCUS307187</name>
</gene>
<dbReference type="InterPro" id="IPR057277">
    <property type="entry name" value="LysM_C"/>
</dbReference>
<reference evidence="3" key="2">
    <citation type="submission" date="2021-03" db="EMBL/GenBank/DDBJ databases">
        <authorList>
            <person name="Alouane T."/>
            <person name="Langin T."/>
            <person name="Bonhomme L."/>
        </authorList>
    </citation>
    <scope>NUCLEOTIDE SEQUENCE</scope>
    <source>
        <strain evidence="3">MDC_Fg202</strain>
    </source>
</reference>
<keyword evidence="1" id="KW-0732">Signal</keyword>
<evidence type="ECO:0000259" key="2">
    <source>
        <dbReference type="Pfam" id="PF25139"/>
    </source>
</evidence>
<dbReference type="AlphaFoldDB" id="A0A2H3HHA6"/>
<reference evidence="4" key="1">
    <citation type="submission" date="2019-04" db="EMBL/GenBank/DDBJ databases">
        <authorList>
            <person name="Melise S."/>
            <person name="Noan J."/>
            <person name="Okalmin O."/>
        </authorList>
    </citation>
    <scope>NUCLEOTIDE SEQUENCE</scope>
    <source>
        <strain evidence="4">FN9</strain>
    </source>
</reference>
<sequence>MHFSAGISLAVLSAVLTPAAAWEATLYTDSICLAKGNTQYRIISGGVDGGCNVLGKDMPGTSCDKFTNGGADKGACDGEKFQPSSILVQPDTACIVYADDHCGVGGELAYPKNNIPTCLGYTAGIGFGLSSIKSFACTASSNLKGSGIPGF</sequence>
<dbReference type="OMA" id="QKECATY"/>
<accession>A0A2H3HHA6</accession>
<dbReference type="Pfam" id="PF25139">
    <property type="entry name" value="LysM14_C"/>
    <property type="match status" value="1"/>
</dbReference>
<dbReference type="Proteomes" id="UP000746612">
    <property type="component" value="Unassembled WGS sequence"/>
</dbReference>
<evidence type="ECO:0000313" key="3">
    <source>
        <dbReference type="EMBL" id="CAG1989489.1"/>
    </source>
</evidence>